<dbReference type="AlphaFoldDB" id="A0A0P0EHN9"/>
<evidence type="ECO:0000313" key="5">
    <source>
        <dbReference type="Proteomes" id="UP001277471"/>
    </source>
</evidence>
<reference evidence="2 5" key="2">
    <citation type="submission" date="2023-11" db="EMBL/GenBank/DDBJ databases">
        <title>MicrobeMod: A computational toolkit for identifying prokaryotic methylation and restriction-modification with nanopore sequencing.</title>
        <authorList>
            <person name="Crits-Christoph A."/>
            <person name="Kang S.C."/>
            <person name="Lee H."/>
            <person name="Ostrov N."/>
        </authorList>
    </citation>
    <scope>NUCLEOTIDE SEQUENCE [LARGE SCALE GENOMIC DNA]</scope>
    <source>
        <strain evidence="2 5">ATCC 29145</strain>
    </source>
</reference>
<feature type="signal peptide" evidence="1">
    <location>
        <begin position="1"/>
        <end position="28"/>
    </location>
</feature>
<dbReference type="RefSeq" id="WP_051140764.1">
    <property type="nucleotide sequence ID" value="NZ_CP012916.1"/>
</dbReference>
<accession>A0A0P0EHN9</accession>
<dbReference type="Proteomes" id="UP001277471">
    <property type="component" value="Unassembled WGS sequence"/>
</dbReference>
<keyword evidence="1" id="KW-0732">Signal</keyword>
<dbReference type="EMBL" id="JAWXYC010000005">
    <property type="protein sequence ID" value="MDX5955353.1"/>
    <property type="molecule type" value="Genomic_DNA"/>
</dbReference>
<evidence type="ECO:0000313" key="4">
    <source>
        <dbReference type="Proteomes" id="UP000298774"/>
    </source>
</evidence>
<sequence>MKRATVLTLAFLAGLTAPTTISASVAHAASETPTDPCAVPETVYTIDGALPRAWERLKRGGALPILVLNSASSRPDTAYPVLLEKELAARMPDRKVSVTVRNAPGATAQEMLPVLNRELASSSASLLVWQVGTADAMRNIGPDSFGEALGRGIAVAQGRGADVILMDMQYSPQTTQLITFQPYLDYVEWMSQNSDVVHFPRFEMMRHWFEEGRVGFAPDSKAEKLQAYQFVHRCLGRILADTVSTMIDRAGRPAP</sequence>
<dbReference type="Gene3D" id="3.40.50.1110">
    <property type="entry name" value="SGNH hydrolase"/>
    <property type="match status" value="1"/>
</dbReference>
<dbReference type="Proteomes" id="UP000298774">
    <property type="component" value="Plasmid p2"/>
</dbReference>
<evidence type="ECO:0000256" key="1">
    <source>
        <dbReference type="SAM" id="SignalP"/>
    </source>
</evidence>
<dbReference type="GO" id="GO:0016788">
    <property type="term" value="F:hydrolase activity, acting on ester bonds"/>
    <property type="evidence" value="ECO:0007669"/>
    <property type="project" value="UniProtKB-ARBA"/>
</dbReference>
<proteinExistence type="predicted"/>
<organism evidence="3 4">
    <name type="scientific">Azospirillum brasilense</name>
    <dbReference type="NCBI Taxonomy" id="192"/>
    <lineage>
        <taxon>Bacteria</taxon>
        <taxon>Pseudomonadati</taxon>
        <taxon>Pseudomonadota</taxon>
        <taxon>Alphaproteobacteria</taxon>
        <taxon>Rhodospirillales</taxon>
        <taxon>Azospirillaceae</taxon>
        <taxon>Azospirillum</taxon>
    </lineage>
</organism>
<dbReference type="InterPro" id="IPR057572">
    <property type="entry name" value="NonGDSL"/>
</dbReference>
<reference evidence="3 4" key="1">
    <citation type="submission" date="2018-09" db="EMBL/GenBank/DDBJ databases">
        <title>Whole genome based analysis of evolution and adaptive divergence in Indian and Brazilian strains of Azospirillum brasilense.</title>
        <authorList>
            <person name="Singh C."/>
            <person name="Tripathi A.K."/>
        </authorList>
    </citation>
    <scope>NUCLEOTIDE SEQUENCE [LARGE SCALE GENOMIC DNA]</scope>
    <source>
        <strain evidence="3 4">MTCC4038</strain>
        <plasmid evidence="3 4">p2</plasmid>
    </source>
</reference>
<protein>
    <recommendedName>
        <fullName evidence="6">SGNH/GDSL hydrolase family protein</fullName>
    </recommendedName>
</protein>
<gene>
    <name evidence="3" type="ORF">D3868_23735</name>
    <name evidence="2" type="ORF">SIM66_29725</name>
</gene>
<dbReference type="SUPFAM" id="SSF52266">
    <property type="entry name" value="SGNH hydrolase"/>
    <property type="match status" value="1"/>
</dbReference>
<evidence type="ECO:0000313" key="2">
    <source>
        <dbReference type="EMBL" id="MDX5955353.1"/>
    </source>
</evidence>
<dbReference type="GeneID" id="56450860"/>
<keyword evidence="3" id="KW-0614">Plasmid</keyword>
<dbReference type="KEGG" id="abf:AMK58_24165"/>
<dbReference type="EMBL" id="CP032341">
    <property type="protein sequence ID" value="QCO12059.1"/>
    <property type="molecule type" value="Genomic_DNA"/>
</dbReference>
<geneLocation type="plasmid" evidence="3 4">
    <name>p2</name>
</geneLocation>
<dbReference type="Pfam" id="PF25182">
    <property type="entry name" value="NonGDSL"/>
    <property type="match status" value="1"/>
</dbReference>
<evidence type="ECO:0008006" key="6">
    <source>
        <dbReference type="Google" id="ProtNLM"/>
    </source>
</evidence>
<feature type="chain" id="PRO_5030012637" description="SGNH/GDSL hydrolase family protein" evidence="1">
    <location>
        <begin position="29"/>
        <end position="255"/>
    </location>
</feature>
<evidence type="ECO:0000313" key="3">
    <source>
        <dbReference type="EMBL" id="QCO12059.1"/>
    </source>
</evidence>
<dbReference type="InterPro" id="IPR036514">
    <property type="entry name" value="SGNH_hydro_sf"/>
</dbReference>
<keyword evidence="5" id="KW-1185">Reference proteome</keyword>
<name>A0A0P0EHN9_AZOBR</name>